<sequence>MSAQEWMHEFEEIAHMARSAKDAVDSMNQCERKNQRQGMMKYKRLARAEIKKIEERIPQLKSDLNDNSNLSTEEYKRRSQMLKKIGQECKMYREQLQGNKYTEHNSTQVSETVDTAVWSNEEMRQMHEEKIRQHDDDLEALLQGTRTLQSIGNTIQSELERQSVVMDDIETEMDTANSKLDLNIKRTDFLYKKSMKDKGCCCLMLFLFVVLLLVIFW</sequence>
<dbReference type="AlphaFoldDB" id="X6MS69"/>
<accession>X6MS69</accession>
<dbReference type="Proteomes" id="UP000023152">
    <property type="component" value="Unassembled WGS sequence"/>
</dbReference>
<keyword evidence="1" id="KW-0472">Membrane</keyword>
<name>X6MS69_RETFI</name>
<evidence type="ECO:0000256" key="1">
    <source>
        <dbReference type="SAM" id="Phobius"/>
    </source>
</evidence>
<dbReference type="InterPro" id="IPR000727">
    <property type="entry name" value="T_SNARE_dom"/>
</dbReference>
<dbReference type="OrthoDB" id="546861at2759"/>
<keyword evidence="1" id="KW-0812">Transmembrane</keyword>
<protein>
    <recommendedName>
        <fullName evidence="2">t-SNARE coiled-coil homology domain-containing protein</fullName>
    </recommendedName>
</protein>
<feature type="domain" description="T-SNARE coiled-coil homology" evidence="2">
    <location>
        <begin position="128"/>
        <end position="190"/>
    </location>
</feature>
<organism evidence="3 4">
    <name type="scientific">Reticulomyxa filosa</name>
    <dbReference type="NCBI Taxonomy" id="46433"/>
    <lineage>
        <taxon>Eukaryota</taxon>
        <taxon>Sar</taxon>
        <taxon>Rhizaria</taxon>
        <taxon>Retaria</taxon>
        <taxon>Foraminifera</taxon>
        <taxon>Monothalamids</taxon>
        <taxon>Reticulomyxidae</taxon>
        <taxon>Reticulomyxa</taxon>
    </lineage>
</organism>
<dbReference type="SUPFAM" id="SSF58038">
    <property type="entry name" value="SNARE fusion complex"/>
    <property type="match status" value="1"/>
</dbReference>
<dbReference type="EMBL" id="ASPP01018399">
    <property type="protein sequence ID" value="ETO16302.1"/>
    <property type="molecule type" value="Genomic_DNA"/>
</dbReference>
<evidence type="ECO:0000313" key="4">
    <source>
        <dbReference type="Proteomes" id="UP000023152"/>
    </source>
</evidence>
<comment type="caution">
    <text evidence="3">The sequence shown here is derived from an EMBL/GenBank/DDBJ whole genome shotgun (WGS) entry which is preliminary data.</text>
</comment>
<keyword evidence="1" id="KW-1133">Transmembrane helix</keyword>
<feature type="transmembrane region" description="Helical" evidence="1">
    <location>
        <begin position="199"/>
        <end position="216"/>
    </location>
</feature>
<proteinExistence type="predicted"/>
<gene>
    <name evidence="3" type="ORF">RFI_21052</name>
</gene>
<dbReference type="OMA" id="WTTIIIE"/>
<dbReference type="CDD" id="cd15841">
    <property type="entry name" value="SNARE_Qc"/>
    <property type="match status" value="1"/>
</dbReference>
<evidence type="ECO:0000313" key="3">
    <source>
        <dbReference type="EMBL" id="ETO16302.1"/>
    </source>
</evidence>
<reference evidence="3 4" key="1">
    <citation type="journal article" date="2013" name="Curr. Biol.">
        <title>The Genome of the Foraminiferan Reticulomyxa filosa.</title>
        <authorList>
            <person name="Glockner G."/>
            <person name="Hulsmann N."/>
            <person name="Schleicher M."/>
            <person name="Noegel A.A."/>
            <person name="Eichinger L."/>
            <person name="Gallinger C."/>
            <person name="Pawlowski J."/>
            <person name="Sierra R."/>
            <person name="Euteneuer U."/>
            <person name="Pillet L."/>
            <person name="Moustafa A."/>
            <person name="Platzer M."/>
            <person name="Groth M."/>
            <person name="Szafranski K."/>
            <person name="Schliwa M."/>
        </authorList>
    </citation>
    <scope>NUCLEOTIDE SEQUENCE [LARGE SCALE GENOMIC DNA]</scope>
</reference>
<dbReference type="Gene3D" id="1.20.5.110">
    <property type="match status" value="1"/>
</dbReference>
<evidence type="ECO:0000259" key="2">
    <source>
        <dbReference type="PROSITE" id="PS50192"/>
    </source>
</evidence>
<keyword evidence="4" id="KW-1185">Reference proteome</keyword>
<dbReference type="PROSITE" id="PS50192">
    <property type="entry name" value="T_SNARE"/>
    <property type="match status" value="1"/>
</dbReference>